<dbReference type="SUPFAM" id="SSF53098">
    <property type="entry name" value="Ribonuclease H-like"/>
    <property type="match status" value="1"/>
</dbReference>
<dbReference type="Gene3D" id="3.90.1600.10">
    <property type="entry name" value="Palm domain of DNA polymerase"/>
    <property type="match status" value="1"/>
</dbReference>
<dbReference type="InterPro" id="IPR050240">
    <property type="entry name" value="DNA_pol_type-B"/>
</dbReference>
<dbReference type="PANTHER" id="PTHR10322">
    <property type="entry name" value="DNA POLYMERASE CATALYTIC SUBUNIT"/>
    <property type="match status" value="1"/>
</dbReference>
<accession>A0A2U9IMH3</accession>
<dbReference type="Gene3D" id="3.30.420.10">
    <property type="entry name" value="Ribonuclease H-like superfamily/Ribonuclease H"/>
    <property type="match status" value="1"/>
</dbReference>
<dbReference type="EC" id="2.7.7.7" evidence="7"/>
<name>A0A2U9IMH3_9CREN</name>
<dbReference type="KEGG" id="asul:DFR86_05830"/>
<dbReference type="PANTHER" id="PTHR10322:SF23">
    <property type="entry name" value="DNA POLYMERASE DELTA CATALYTIC SUBUNIT"/>
    <property type="match status" value="1"/>
</dbReference>
<evidence type="ECO:0000259" key="8">
    <source>
        <dbReference type="Pfam" id="PF00136"/>
    </source>
</evidence>
<dbReference type="NCBIfam" id="TIGR00592">
    <property type="entry name" value="pol2"/>
    <property type="match status" value="1"/>
</dbReference>
<dbReference type="InterPro" id="IPR042087">
    <property type="entry name" value="DNA_pol_B_thumb"/>
</dbReference>
<dbReference type="InterPro" id="IPR006133">
    <property type="entry name" value="DNA-dir_DNA_pol_B_exonuc"/>
</dbReference>
<dbReference type="RefSeq" id="WP_110380014.1">
    <property type="nucleotide sequence ID" value="NZ_CP029288.2"/>
</dbReference>
<keyword evidence="4 7" id="KW-0239">DNA-directed DNA polymerase</keyword>
<dbReference type="PROSITE" id="PS00116">
    <property type="entry name" value="DNA_POLYMERASE_B"/>
    <property type="match status" value="1"/>
</dbReference>
<dbReference type="GO" id="GO:0003887">
    <property type="term" value="F:DNA-directed DNA polymerase activity"/>
    <property type="evidence" value="ECO:0007669"/>
    <property type="project" value="UniProtKB-KW"/>
</dbReference>
<keyword evidence="2 7" id="KW-0808">Transferase</keyword>
<keyword evidence="11" id="KW-1185">Reference proteome</keyword>
<evidence type="ECO:0000256" key="2">
    <source>
        <dbReference type="ARBA" id="ARBA00022679"/>
    </source>
</evidence>
<dbReference type="InterPro" id="IPR023211">
    <property type="entry name" value="DNA_pol_palm_dom_sf"/>
</dbReference>
<protein>
    <recommendedName>
        <fullName evidence="7">DNA polymerase</fullName>
        <ecNumber evidence="7">2.7.7.7</ecNumber>
    </recommendedName>
</protein>
<keyword evidence="3 7" id="KW-0548">Nucleotidyltransferase</keyword>
<dbReference type="Gene3D" id="1.10.287.690">
    <property type="entry name" value="Helix hairpin bin"/>
    <property type="match status" value="1"/>
</dbReference>
<comment type="similarity">
    <text evidence="1 7">Belongs to the DNA polymerase type-B family.</text>
</comment>
<dbReference type="InterPro" id="IPR036397">
    <property type="entry name" value="RNaseH_sf"/>
</dbReference>
<dbReference type="GO" id="GO:0006261">
    <property type="term" value="P:DNA-templated DNA replication"/>
    <property type="evidence" value="ECO:0007669"/>
    <property type="project" value="TreeGrafter"/>
</dbReference>
<dbReference type="GO" id="GO:0000166">
    <property type="term" value="F:nucleotide binding"/>
    <property type="evidence" value="ECO:0007669"/>
    <property type="project" value="InterPro"/>
</dbReference>
<dbReference type="EMBL" id="CP029288">
    <property type="protein sequence ID" value="AWR97124.1"/>
    <property type="molecule type" value="Genomic_DNA"/>
</dbReference>
<keyword evidence="5 7" id="KW-0238">DNA-binding</keyword>
<dbReference type="GO" id="GO:0003677">
    <property type="term" value="F:DNA binding"/>
    <property type="evidence" value="ECO:0007669"/>
    <property type="project" value="UniProtKB-KW"/>
</dbReference>
<dbReference type="Proteomes" id="UP000248410">
    <property type="component" value="Chromosome"/>
</dbReference>
<dbReference type="SMART" id="SM00486">
    <property type="entry name" value="POLBc"/>
    <property type="match status" value="1"/>
</dbReference>
<dbReference type="GeneID" id="36837469"/>
<dbReference type="CDD" id="cd05536">
    <property type="entry name" value="POLBc_B3"/>
    <property type="match status" value="1"/>
</dbReference>
<evidence type="ECO:0000256" key="6">
    <source>
        <dbReference type="ARBA" id="ARBA00049244"/>
    </source>
</evidence>
<comment type="catalytic activity">
    <reaction evidence="6 7">
        <text>DNA(n) + a 2'-deoxyribonucleoside 5'-triphosphate = DNA(n+1) + diphosphate</text>
        <dbReference type="Rhea" id="RHEA:22508"/>
        <dbReference type="Rhea" id="RHEA-COMP:17339"/>
        <dbReference type="Rhea" id="RHEA-COMP:17340"/>
        <dbReference type="ChEBI" id="CHEBI:33019"/>
        <dbReference type="ChEBI" id="CHEBI:61560"/>
        <dbReference type="ChEBI" id="CHEBI:173112"/>
        <dbReference type="EC" id="2.7.7.7"/>
    </reaction>
</comment>
<dbReference type="CDD" id="cd05781">
    <property type="entry name" value="DNA_polB_B3_exo"/>
    <property type="match status" value="1"/>
</dbReference>
<reference evidence="10 11" key="1">
    <citation type="submission" date="2018-05" db="EMBL/GenBank/DDBJ databases">
        <title>Complete Genome Sequences of Extremely Thermoacidophilic, Metal-Mobilizing Type-Strain Members of the Archaeal Family Sulfolobaceae: Acidianus brierleyi DSM-1651T, Acidianus sulfidivorans DSM-18786T, Metallosphaera hakonensis DSM-7519T, and Metallosphaera prunae DSM-10039T.</title>
        <authorList>
            <person name="Counts J.A."/>
            <person name="Kelly R.M."/>
        </authorList>
    </citation>
    <scope>NUCLEOTIDE SEQUENCE [LARGE SCALE GENOMIC DNA]</scope>
    <source>
        <strain evidence="10 11">JP7</strain>
    </source>
</reference>
<dbReference type="InterPro" id="IPR043502">
    <property type="entry name" value="DNA/RNA_pol_sf"/>
</dbReference>
<evidence type="ECO:0000256" key="1">
    <source>
        <dbReference type="ARBA" id="ARBA00005755"/>
    </source>
</evidence>
<dbReference type="PRINTS" id="PR00106">
    <property type="entry name" value="DNAPOLB"/>
</dbReference>
<evidence type="ECO:0000313" key="10">
    <source>
        <dbReference type="EMBL" id="AWR97124.1"/>
    </source>
</evidence>
<evidence type="ECO:0000256" key="5">
    <source>
        <dbReference type="ARBA" id="ARBA00023125"/>
    </source>
</evidence>
<gene>
    <name evidence="10" type="ORF">DFR86_05830</name>
</gene>
<proteinExistence type="inferred from homology"/>
<evidence type="ECO:0000259" key="9">
    <source>
        <dbReference type="Pfam" id="PF03104"/>
    </source>
</evidence>
<evidence type="ECO:0000256" key="3">
    <source>
        <dbReference type="ARBA" id="ARBA00022695"/>
    </source>
</evidence>
<organism evidence="10 11">
    <name type="scientific">Acidianus sulfidivorans JP7</name>
    <dbReference type="NCBI Taxonomy" id="619593"/>
    <lineage>
        <taxon>Archaea</taxon>
        <taxon>Thermoproteota</taxon>
        <taxon>Thermoprotei</taxon>
        <taxon>Sulfolobales</taxon>
        <taxon>Sulfolobaceae</taxon>
        <taxon>Acidianus</taxon>
    </lineage>
</organism>
<dbReference type="AlphaFoldDB" id="A0A2U9IMH3"/>
<evidence type="ECO:0000256" key="4">
    <source>
        <dbReference type="ARBA" id="ARBA00022932"/>
    </source>
</evidence>
<feature type="domain" description="DNA-directed DNA polymerase family B exonuclease" evidence="9">
    <location>
        <begin position="114"/>
        <end position="293"/>
    </location>
</feature>
<keyword evidence="7" id="KW-0235">DNA replication</keyword>
<evidence type="ECO:0000256" key="7">
    <source>
        <dbReference type="RuleBase" id="RU000442"/>
    </source>
</evidence>
<dbReference type="InterPro" id="IPR017964">
    <property type="entry name" value="DNA-dir_DNA_pol_B_CS"/>
</dbReference>
<dbReference type="SUPFAM" id="SSF56672">
    <property type="entry name" value="DNA/RNA polymerases"/>
    <property type="match status" value="1"/>
</dbReference>
<evidence type="ECO:0000313" key="11">
    <source>
        <dbReference type="Proteomes" id="UP000248410"/>
    </source>
</evidence>
<dbReference type="InterPro" id="IPR006134">
    <property type="entry name" value="DNA-dir_DNA_pol_B_multi_dom"/>
</dbReference>
<dbReference type="Gene3D" id="1.10.132.60">
    <property type="entry name" value="DNA polymerase family B, C-terminal domain"/>
    <property type="match status" value="1"/>
</dbReference>
<dbReference type="InterPro" id="IPR012337">
    <property type="entry name" value="RNaseH-like_sf"/>
</dbReference>
<dbReference type="InterPro" id="IPR006172">
    <property type="entry name" value="DNA-dir_DNA_pol_B"/>
</dbReference>
<dbReference type="Gene3D" id="3.30.342.10">
    <property type="entry name" value="DNA Polymerase, chain B, domain 1"/>
    <property type="match status" value="1"/>
</dbReference>
<dbReference type="Pfam" id="PF00136">
    <property type="entry name" value="DNA_pol_B"/>
    <property type="match status" value="1"/>
</dbReference>
<dbReference type="OrthoDB" id="323192at2157"/>
<sequence length="784" mass="91211">MIKDCYIIDFSYEVEDNKPLIYIWCIDKEGNRSLVIEENFRPYFYAILEDNANVDRIIEEIKKTSNSASPITNIESLEKKYYGNPVKVLRIQTVIPAYIRIYRDQISKIKGIKEVVEADIRFYMRYSIDKNLKPFTWFKADVEELPNNGKFRVNKVYLLKNILETYEDNPPNLKIMAFDIEVFNKYGSPNPRRDPVIIIGVWTEEGGKQFVTEDDDLKTIRQFSNFVLDYDPDIILGYNSNRFDWPYLIERTKLRNVKLDIGRKINSEPTQGTYGHYSIVGRLNVDLFGFAMGIEEVKVKSLDNIADYLGILPKSQRVNLEWYEIPEYWQDEKKRKILLQYNLDDAKSTYLLKDAFLPFGEQITAITGLPLDQLSMASVGYRVEWLLMREAFVYNEIIPNRIEREYETYKGGLVIPPKPGIHQNVYVLDFSSMYPSIMIKYNIGPDTLVKGECDDCWVAPEVGHKFRKSPDGFYKTILQKLVEERKQVKDKLKSVSDDYEKRRLDERQRALKIMANAFYGYMGWLSARWYSKEGAEAVTAWGRQTISEVAKLVESKGFEVIYGDTDSVFVKANDESKINEIVKEIIEKFGLDIKIDKMYEKIFFTENKKRYAGITKEGKIDIVGFEAIRGDWCDLAKNIQKDVIEKVLTSSVDNAVKLVRDTIMKLRRKEFNIEDLIIWKSLDKDIEDYDVDAPHVNAAKKAIKAGYAIFKGGKIGYIIVKGNTKISQRAEPYFLVKDKSRIDIDYYIDRQIVPSALRILEQFGITETTLKNSGINIMDFFNKK</sequence>
<dbReference type="Pfam" id="PF03104">
    <property type="entry name" value="DNA_pol_B_exo1"/>
    <property type="match status" value="1"/>
</dbReference>
<feature type="domain" description="DNA-directed DNA polymerase family B multifunctional" evidence="8">
    <location>
        <begin position="381"/>
        <end position="762"/>
    </location>
</feature>